<gene>
    <name evidence="2" type="primary">NAD6</name>
</gene>
<keyword evidence="2" id="KW-0496">Mitochondrion</keyword>
<sequence length="149" mass="16582">MNLLLFGFYLSLVTQFLSILSMSPFMCGLSMLASVLCVVAMISSMWSVVYGYILVIVLASGVLGLLIYICALCHSNFEVLYGSKFFFMMLAWGLAFLFYEMGVTVGVFMVSSIYHTTNLFTFGLFILFLCGLLFSILVLVQMNSPSRKA</sequence>
<feature type="transmembrane region" description="Helical" evidence="1">
    <location>
        <begin position="120"/>
        <end position="140"/>
    </location>
</feature>
<name>A0A1U7AFR2_PLEAC</name>
<evidence type="ECO:0000313" key="2">
    <source>
        <dbReference type="EMBL" id="AOW68741.1"/>
    </source>
</evidence>
<keyword evidence="1" id="KW-0812">Transmembrane</keyword>
<protein>
    <submittedName>
        <fullName evidence="2">NADH dehydrogenase subunit 6</fullName>
    </submittedName>
</protein>
<geneLocation type="mitochondrion" evidence="2"/>
<evidence type="ECO:0000256" key="1">
    <source>
        <dbReference type="SAM" id="Phobius"/>
    </source>
</evidence>
<keyword evidence="1" id="KW-0472">Membrane</keyword>
<accession>A0A1U7AFR2</accession>
<keyword evidence="1" id="KW-1133">Transmembrane helix</keyword>
<proteinExistence type="predicted"/>
<feature type="transmembrane region" description="Helical" evidence="1">
    <location>
        <begin position="85"/>
        <end position="114"/>
    </location>
</feature>
<reference evidence="2" key="1">
    <citation type="journal article" date="2017" name="Mol. Phylogenet. Evol.">
        <title>Phylogenetic analysis of two Plectus mitochondrial genomes (Nematoda: Plectida) supports a sister group relationship between Plectida and Rhabditida within Chromadorea.</title>
        <authorList>
            <person name="Kim J."/>
            <person name="Kern E."/>
            <person name="Kim T."/>
            <person name="Sim M."/>
            <person name="Kim J."/>
            <person name="Kim Y."/>
            <person name="Park C."/>
            <person name="Nadler S.A."/>
            <person name="Park J.K."/>
        </authorList>
    </citation>
    <scope>NUCLEOTIDE SEQUENCE</scope>
</reference>
<organism evidence="2">
    <name type="scientific">Plectus acuminatus</name>
    <name type="common">Nematode worm</name>
    <name type="synonym">Plectus communis</name>
    <dbReference type="NCBI Taxonomy" id="70689"/>
    <lineage>
        <taxon>Eukaryota</taxon>
        <taxon>Metazoa</taxon>
        <taxon>Ecdysozoa</taxon>
        <taxon>Nematoda</taxon>
        <taxon>Chromadorea</taxon>
        <taxon>Plectida</taxon>
        <taxon>Plectina</taxon>
        <taxon>Plectoidea</taxon>
        <taxon>Plectidae</taxon>
        <taxon>Plectus</taxon>
    </lineage>
</organism>
<feature type="transmembrane region" description="Helical" evidence="1">
    <location>
        <begin position="49"/>
        <end position="73"/>
    </location>
</feature>
<dbReference type="EMBL" id="KX017523">
    <property type="protein sequence ID" value="AOW68741.1"/>
    <property type="molecule type" value="Genomic_DNA"/>
</dbReference>
<dbReference type="AlphaFoldDB" id="A0A1U7AFR2"/>